<evidence type="ECO:0008006" key="4">
    <source>
        <dbReference type="Google" id="ProtNLM"/>
    </source>
</evidence>
<keyword evidence="1" id="KW-0812">Transmembrane</keyword>
<dbReference type="EMBL" id="SELH01000017">
    <property type="protein sequence ID" value="TWP28679.1"/>
    <property type="molecule type" value="Genomic_DNA"/>
</dbReference>
<gene>
    <name evidence="2" type="ORF">ETU09_05010</name>
</gene>
<name>A0A563DF26_9FLAO</name>
<feature type="transmembrane region" description="Helical" evidence="1">
    <location>
        <begin position="61"/>
        <end position="79"/>
    </location>
</feature>
<keyword evidence="3" id="KW-1185">Reference proteome</keyword>
<reference evidence="2 3" key="1">
    <citation type="submission" date="2019-02" db="EMBL/GenBank/DDBJ databases">
        <title>Apibacter muscae sp. nov.: a novel member of the house fly microbiota.</title>
        <authorList>
            <person name="Park R."/>
        </authorList>
    </citation>
    <scope>NUCLEOTIDE SEQUENCE [LARGE SCALE GENOMIC DNA]</scope>
    <source>
        <strain evidence="2 3">AL1</strain>
    </source>
</reference>
<keyword evidence="1" id="KW-1133">Transmembrane helix</keyword>
<evidence type="ECO:0000256" key="1">
    <source>
        <dbReference type="SAM" id="Phobius"/>
    </source>
</evidence>
<dbReference type="AlphaFoldDB" id="A0A563DF26"/>
<keyword evidence="1" id="KW-0472">Membrane</keyword>
<evidence type="ECO:0000313" key="3">
    <source>
        <dbReference type="Proteomes" id="UP000319499"/>
    </source>
</evidence>
<feature type="transmembrane region" description="Helical" evidence="1">
    <location>
        <begin position="39"/>
        <end position="55"/>
    </location>
</feature>
<accession>A0A563DF26</accession>
<comment type="caution">
    <text evidence="2">The sequence shown here is derived from an EMBL/GenBank/DDBJ whole genome shotgun (WGS) entry which is preliminary data.</text>
</comment>
<evidence type="ECO:0000313" key="2">
    <source>
        <dbReference type="EMBL" id="TWP28679.1"/>
    </source>
</evidence>
<dbReference type="RefSeq" id="WP_146292268.1">
    <property type="nucleotide sequence ID" value="NZ_SELH01000017.1"/>
</dbReference>
<sequence>MKLQENLYSYTIGAEDYLTHQLFSATNNENFKKQRKKGLLIWTLLFGILALVFFIQKNFLLTIYFIIFGVIFFFVYPYYSSWVYKRYFKRIVQRNFANDKEAVTLKITSENFILSNQKEQGTLAIADLESINEIATHLFLRFKDGKNIIIPMLEVENKNLLLNQMSSLAQENSFSYYKNLNWKWK</sequence>
<organism evidence="2 3">
    <name type="scientific">Apibacter muscae</name>
    <dbReference type="NCBI Taxonomy" id="2509004"/>
    <lineage>
        <taxon>Bacteria</taxon>
        <taxon>Pseudomonadati</taxon>
        <taxon>Bacteroidota</taxon>
        <taxon>Flavobacteriia</taxon>
        <taxon>Flavobacteriales</taxon>
        <taxon>Weeksellaceae</taxon>
        <taxon>Apibacter</taxon>
    </lineage>
</organism>
<protein>
    <recommendedName>
        <fullName evidence="4">YcxB family protein</fullName>
    </recommendedName>
</protein>
<proteinExistence type="predicted"/>
<dbReference type="OrthoDB" id="1453500at2"/>
<dbReference type="Proteomes" id="UP000319499">
    <property type="component" value="Unassembled WGS sequence"/>
</dbReference>